<name>A0A841BQH6_9ACTN</name>
<dbReference type="Proteomes" id="UP000587527">
    <property type="component" value="Unassembled WGS sequence"/>
</dbReference>
<sequence length="94" mass="9550">MMLLMFGLTSVVAVTRQLRCLDAARDVALAVARGEDPPTLPAGSSVRISRDGDQVVAVVSAAVSLPGGRLPELTVTARATAAVEVSDSGRGSST</sequence>
<organism evidence="1 2">
    <name type="scientific">Allocatelliglobosispora scoriae</name>
    <dbReference type="NCBI Taxonomy" id="643052"/>
    <lineage>
        <taxon>Bacteria</taxon>
        <taxon>Bacillati</taxon>
        <taxon>Actinomycetota</taxon>
        <taxon>Actinomycetes</taxon>
        <taxon>Micromonosporales</taxon>
        <taxon>Micromonosporaceae</taxon>
        <taxon>Allocatelliglobosispora</taxon>
    </lineage>
</organism>
<proteinExistence type="predicted"/>
<evidence type="ECO:0000313" key="2">
    <source>
        <dbReference type="Proteomes" id="UP000587527"/>
    </source>
</evidence>
<accession>A0A841BQH6</accession>
<reference evidence="1 2" key="1">
    <citation type="submission" date="2020-08" db="EMBL/GenBank/DDBJ databases">
        <title>Sequencing the genomes of 1000 actinobacteria strains.</title>
        <authorList>
            <person name="Klenk H.-P."/>
        </authorList>
    </citation>
    <scope>NUCLEOTIDE SEQUENCE [LARGE SCALE GENOMIC DNA]</scope>
    <source>
        <strain evidence="1 2">DSM 45362</strain>
    </source>
</reference>
<dbReference type="InterPro" id="IPR049790">
    <property type="entry name" value="Rv3655c/TadE"/>
</dbReference>
<dbReference type="EMBL" id="JACHMN010000002">
    <property type="protein sequence ID" value="MBB5871317.1"/>
    <property type="molecule type" value="Genomic_DNA"/>
</dbReference>
<gene>
    <name evidence="1" type="ORF">F4553_004696</name>
</gene>
<keyword evidence="2" id="KW-1185">Reference proteome</keyword>
<dbReference type="NCBIfam" id="NF041390">
    <property type="entry name" value="TadE_Rv3655c"/>
    <property type="match status" value="1"/>
</dbReference>
<dbReference type="AlphaFoldDB" id="A0A841BQH6"/>
<protein>
    <recommendedName>
        <fullName evidence="3">Pilus assembly protein TadE</fullName>
    </recommendedName>
</protein>
<evidence type="ECO:0000313" key="1">
    <source>
        <dbReference type="EMBL" id="MBB5871317.1"/>
    </source>
</evidence>
<comment type="caution">
    <text evidence="1">The sequence shown here is derived from an EMBL/GenBank/DDBJ whole genome shotgun (WGS) entry which is preliminary data.</text>
</comment>
<evidence type="ECO:0008006" key="3">
    <source>
        <dbReference type="Google" id="ProtNLM"/>
    </source>
</evidence>